<dbReference type="PANTHER" id="PTHR38886:SF1">
    <property type="entry name" value="NACHT-NTPASE AND P-LOOP NTPASES N-TERMINAL DOMAIN-CONTAINING PROTEIN"/>
    <property type="match status" value="1"/>
</dbReference>
<dbReference type="EMBL" id="JAAABM010000026">
    <property type="protein sequence ID" value="KAF7670970.1"/>
    <property type="molecule type" value="Genomic_DNA"/>
</dbReference>
<gene>
    <name evidence="2" type="ORF">GT037_010934</name>
</gene>
<reference evidence="2" key="2">
    <citation type="submission" date="2020-08" db="EMBL/GenBank/DDBJ databases">
        <title>Draft Genome Sequence of Cumin Blight Pathogen Alternaria burnsii.</title>
        <authorList>
            <person name="Feng Z."/>
        </authorList>
    </citation>
    <scope>NUCLEOTIDE SEQUENCE</scope>
    <source>
        <strain evidence="2">CBS107.38</strain>
    </source>
</reference>
<proteinExistence type="predicted"/>
<dbReference type="AlphaFoldDB" id="A0A8H7AX59"/>
<dbReference type="Proteomes" id="UP000596902">
    <property type="component" value="Unassembled WGS sequence"/>
</dbReference>
<evidence type="ECO:0000259" key="1">
    <source>
        <dbReference type="Pfam" id="PF22893"/>
    </source>
</evidence>
<comment type="caution">
    <text evidence="2">The sequence shown here is derived from an EMBL/GenBank/DDBJ whole genome shotgun (WGS) entry which is preliminary data.</text>
</comment>
<dbReference type="PANTHER" id="PTHR38886">
    <property type="entry name" value="SESA DOMAIN-CONTAINING PROTEIN"/>
    <property type="match status" value="1"/>
</dbReference>
<organism evidence="2 3">
    <name type="scientific">Alternaria burnsii</name>
    <dbReference type="NCBI Taxonomy" id="1187904"/>
    <lineage>
        <taxon>Eukaryota</taxon>
        <taxon>Fungi</taxon>
        <taxon>Dikarya</taxon>
        <taxon>Ascomycota</taxon>
        <taxon>Pezizomycotina</taxon>
        <taxon>Dothideomycetes</taxon>
        <taxon>Pleosporomycetidae</taxon>
        <taxon>Pleosporales</taxon>
        <taxon>Pleosporineae</taxon>
        <taxon>Pleosporaceae</taxon>
        <taxon>Alternaria</taxon>
        <taxon>Alternaria sect. Alternaria</taxon>
    </lineage>
</organism>
<reference evidence="2" key="1">
    <citation type="submission" date="2020-01" db="EMBL/GenBank/DDBJ databases">
        <authorList>
            <person name="Feng Z.H.Z."/>
        </authorList>
    </citation>
    <scope>NUCLEOTIDE SEQUENCE</scope>
    <source>
        <strain evidence="2">CBS107.38</strain>
    </source>
</reference>
<sequence>MTVTFGAVDDIISVVLLVKDLVATLDEARGSKAEYQAAIHQLWLLDRTLLEIELLTRQHGDGATPELRGLCETAKRAVARCHDQVTTFLQRIRSYQGTFDHGQNPNALREIGHAIRWRIGEKEALERFRAELAGTTSSLQILMVTANTTLLQVNRKEMKHDLDDVKCRNDITTLSHNASLNDIKDELKNTNRNIEAGNSILGCLSEAIKLEWLRNLGYELLGLVRSAMMVNFATYRAVIRIQNTLPSHLKRGLIEEPVILEDPIGRIAPVHLQFITSWDAFHPVLESRFQNMPGYRKLKQRKYTLQAGGTGRDIELSRPWQHAFLPDQRIEMSFIFEDRNGGTTYPGCQNPSEHPVEADTRCSICGLSFRRIQEDKDISDSREIVAPLKNFESTDRERTRPSDFIDDERVTSFKRVRLVRKQAITSGTTLPFGGLSSEQIIGFVRVHKVSMEAGNHVALDIISGVQRNELPNWSQTIPTRFKRPNRSNRSKRSKPVILNIDIRNDYHG</sequence>
<feature type="domain" description="Ubiquitin-like" evidence="1">
    <location>
        <begin position="255"/>
        <end position="337"/>
    </location>
</feature>
<dbReference type="RefSeq" id="XP_038781352.1">
    <property type="nucleotide sequence ID" value="XM_038935981.1"/>
</dbReference>
<protein>
    <recommendedName>
        <fullName evidence="1">Ubiquitin-like domain-containing protein</fullName>
    </recommendedName>
</protein>
<evidence type="ECO:0000313" key="2">
    <source>
        <dbReference type="EMBL" id="KAF7670970.1"/>
    </source>
</evidence>
<dbReference type="InterPro" id="IPR054464">
    <property type="entry name" value="ULD_fung"/>
</dbReference>
<dbReference type="GeneID" id="62209159"/>
<name>A0A8H7AX59_9PLEO</name>
<evidence type="ECO:0000313" key="3">
    <source>
        <dbReference type="Proteomes" id="UP000596902"/>
    </source>
</evidence>
<accession>A0A8H7AX59</accession>
<dbReference type="Pfam" id="PF22893">
    <property type="entry name" value="ULD_2"/>
    <property type="match status" value="1"/>
</dbReference>
<keyword evidence="3" id="KW-1185">Reference proteome</keyword>